<organism evidence="1 2">
    <name type="scientific">Araneus ventricosus</name>
    <name type="common">Orbweaver spider</name>
    <name type="synonym">Epeira ventricosa</name>
    <dbReference type="NCBI Taxonomy" id="182803"/>
    <lineage>
        <taxon>Eukaryota</taxon>
        <taxon>Metazoa</taxon>
        <taxon>Ecdysozoa</taxon>
        <taxon>Arthropoda</taxon>
        <taxon>Chelicerata</taxon>
        <taxon>Arachnida</taxon>
        <taxon>Araneae</taxon>
        <taxon>Araneomorphae</taxon>
        <taxon>Entelegynae</taxon>
        <taxon>Araneoidea</taxon>
        <taxon>Araneidae</taxon>
        <taxon>Araneus</taxon>
    </lineage>
</organism>
<dbReference type="Proteomes" id="UP000499080">
    <property type="component" value="Unassembled WGS sequence"/>
</dbReference>
<proteinExistence type="predicted"/>
<evidence type="ECO:0000313" key="2">
    <source>
        <dbReference type="Proteomes" id="UP000499080"/>
    </source>
</evidence>
<gene>
    <name evidence="1" type="ORF">AVEN_43656_1</name>
</gene>
<dbReference type="EMBL" id="BGPR01021351">
    <property type="protein sequence ID" value="GBN86547.1"/>
    <property type="molecule type" value="Genomic_DNA"/>
</dbReference>
<evidence type="ECO:0000313" key="1">
    <source>
        <dbReference type="EMBL" id="GBN86547.1"/>
    </source>
</evidence>
<accession>A0A4Y2SEP6</accession>
<keyword evidence="2" id="KW-1185">Reference proteome</keyword>
<name>A0A4Y2SEP6_ARAVE</name>
<protein>
    <submittedName>
        <fullName evidence="1">Uncharacterized protein</fullName>
    </submittedName>
</protein>
<comment type="caution">
    <text evidence="1">The sequence shown here is derived from an EMBL/GenBank/DDBJ whole genome shotgun (WGS) entry which is preliminary data.</text>
</comment>
<reference evidence="1 2" key="1">
    <citation type="journal article" date="2019" name="Sci. Rep.">
        <title>Orb-weaving spider Araneus ventricosus genome elucidates the spidroin gene catalogue.</title>
        <authorList>
            <person name="Kono N."/>
            <person name="Nakamura H."/>
            <person name="Ohtoshi R."/>
            <person name="Moran D.A.P."/>
            <person name="Shinohara A."/>
            <person name="Yoshida Y."/>
            <person name="Fujiwara M."/>
            <person name="Mori M."/>
            <person name="Tomita M."/>
            <person name="Arakawa K."/>
        </authorList>
    </citation>
    <scope>NUCLEOTIDE SEQUENCE [LARGE SCALE GENOMIC DNA]</scope>
</reference>
<sequence>MVDLRWNRIQNLEPSDPDISPPDLIGYDVKIVINDPSTPFDFFFDPSVQAGRSRPLHATQIYPLALTPIPSRVLTPSAIMVQQSKWNDGIGTGWISNFPLYTSNYD</sequence>
<dbReference type="AlphaFoldDB" id="A0A4Y2SEP6"/>